<dbReference type="HAMAP" id="MF_00912">
    <property type="entry name" value="DivIB"/>
    <property type="match status" value="1"/>
</dbReference>
<accession>A0A2P6MGC2</accession>
<dbReference type="AlphaFoldDB" id="A0A2P6MGC2"/>
<gene>
    <name evidence="8" type="primary">divIB</name>
    <name evidence="11" type="ORF">C6I21_10965</name>
</gene>
<feature type="region of interest" description="Disordered" evidence="9">
    <location>
        <begin position="247"/>
        <end position="273"/>
    </location>
</feature>
<evidence type="ECO:0000256" key="7">
    <source>
        <dbReference type="ARBA" id="ARBA00023306"/>
    </source>
</evidence>
<evidence type="ECO:0000259" key="10">
    <source>
        <dbReference type="PROSITE" id="PS51779"/>
    </source>
</evidence>
<dbReference type="InterPro" id="IPR026580">
    <property type="entry name" value="DivIB"/>
</dbReference>
<dbReference type="GO" id="GO:0043093">
    <property type="term" value="P:FtsZ-dependent cytokinesis"/>
    <property type="evidence" value="ECO:0007669"/>
    <property type="project" value="UniProtKB-UniRule"/>
</dbReference>
<feature type="domain" description="POTRA" evidence="10">
    <location>
        <begin position="52"/>
        <end position="120"/>
    </location>
</feature>
<dbReference type="GO" id="GO:0032153">
    <property type="term" value="C:cell division site"/>
    <property type="evidence" value="ECO:0007669"/>
    <property type="project" value="UniProtKB-UniRule"/>
</dbReference>
<reference evidence="11 12" key="1">
    <citation type="submission" date="2018-03" db="EMBL/GenBank/DDBJ databases">
        <title>Bacillus urumqiensis sp. nov., a moderately haloalkaliphilic bacterium isolated from a salt lake.</title>
        <authorList>
            <person name="Zhao B."/>
            <person name="Liao Z."/>
        </authorList>
    </citation>
    <scope>NUCLEOTIDE SEQUENCE [LARGE SCALE GENOMIC DNA]</scope>
    <source>
        <strain evidence="11 12">BZ-SZ-XJ18</strain>
    </source>
</reference>
<dbReference type="PANTHER" id="PTHR37820">
    <property type="entry name" value="CELL DIVISION PROTEIN DIVIB"/>
    <property type="match status" value="1"/>
</dbReference>
<evidence type="ECO:0000313" key="11">
    <source>
        <dbReference type="EMBL" id="PRO65313.1"/>
    </source>
</evidence>
<keyword evidence="7 8" id="KW-0131">Cell cycle</keyword>
<evidence type="ECO:0000256" key="3">
    <source>
        <dbReference type="ARBA" id="ARBA00022618"/>
    </source>
</evidence>
<comment type="caution">
    <text evidence="11">The sequence shown here is derived from an EMBL/GenBank/DDBJ whole genome shotgun (WGS) entry which is preliminary data.</text>
</comment>
<comment type="subcellular location">
    <subcellularLocation>
        <location evidence="8">Cell membrane</location>
        <topology evidence="8">Single-pass type II membrane protein</topology>
    </subcellularLocation>
    <subcellularLocation>
        <location evidence="1">Membrane</location>
    </subcellularLocation>
    <text evidence="8">Localizes to the division septum.</text>
</comment>
<evidence type="ECO:0000256" key="1">
    <source>
        <dbReference type="ARBA" id="ARBA00004370"/>
    </source>
</evidence>
<feature type="transmembrane region" description="Helical" evidence="8">
    <location>
        <begin position="30"/>
        <end position="47"/>
    </location>
</feature>
<keyword evidence="6 8" id="KW-0472">Membrane</keyword>
<comment type="function">
    <text evidence="8">Cell division protein that may be involved in stabilizing or promoting the assembly of the division complex.</text>
</comment>
<protein>
    <recommendedName>
        <fullName evidence="8">Cell division protein DivIB</fullName>
    </recommendedName>
</protein>
<dbReference type="RefSeq" id="WP_105959513.1">
    <property type="nucleotide sequence ID" value="NZ_PVNS01000009.1"/>
</dbReference>
<dbReference type="OrthoDB" id="1819027at2"/>
<evidence type="ECO:0000256" key="5">
    <source>
        <dbReference type="ARBA" id="ARBA00022989"/>
    </source>
</evidence>
<evidence type="ECO:0000313" key="12">
    <source>
        <dbReference type="Proteomes" id="UP000243650"/>
    </source>
</evidence>
<dbReference type="Gene3D" id="3.10.20.310">
    <property type="entry name" value="membrane protein fhac"/>
    <property type="match status" value="1"/>
</dbReference>
<sequence length="273" mass="30970">MADREQTVVDLENKLPELQKRRRKRAKRRLYLYLSLLLFTVLAVIYSQSSWSHVGHVEVSGSSSLADDEIVSLGGITEEVSMWNLDREEREARIQEHAAVSGASIERNWPRTLKIHITEEELAGFIEEDGALLPLLASGQLFPDLQAGSGEAPVLLNMEETRHREMAAEQLSILPGAVFNRISEMELIPEENDPYRVRVLMNDGFIVHSTLQNFAERMTSYPSVVQQLDPDVDGILHMRVNPYFESFESEDEEEEEVIEDNEDNSGAEELEGT</sequence>
<dbReference type="InterPro" id="IPR005548">
    <property type="entry name" value="Cell_div_FtsQ/DivIB_C"/>
</dbReference>
<name>A0A2P6MGC2_ALKUR</name>
<evidence type="ECO:0000256" key="8">
    <source>
        <dbReference type="HAMAP-Rule" id="MF_00912"/>
    </source>
</evidence>
<dbReference type="PANTHER" id="PTHR37820:SF1">
    <property type="entry name" value="CELL DIVISION PROTEIN FTSQ"/>
    <property type="match status" value="1"/>
</dbReference>
<keyword evidence="3 8" id="KW-0132">Cell division</keyword>
<dbReference type="EMBL" id="PVNS01000009">
    <property type="protein sequence ID" value="PRO65313.1"/>
    <property type="molecule type" value="Genomic_DNA"/>
</dbReference>
<evidence type="ECO:0000256" key="4">
    <source>
        <dbReference type="ARBA" id="ARBA00022692"/>
    </source>
</evidence>
<comment type="similarity">
    <text evidence="8">Belongs to the FtsQ/DivIB family. DivIB subfamily.</text>
</comment>
<dbReference type="InterPro" id="IPR050487">
    <property type="entry name" value="FtsQ_DivIB"/>
</dbReference>
<organism evidence="11 12">
    <name type="scientific">Alkalicoccus urumqiensis</name>
    <name type="common">Bacillus urumqiensis</name>
    <dbReference type="NCBI Taxonomy" id="1548213"/>
    <lineage>
        <taxon>Bacteria</taxon>
        <taxon>Bacillati</taxon>
        <taxon>Bacillota</taxon>
        <taxon>Bacilli</taxon>
        <taxon>Bacillales</taxon>
        <taxon>Bacillaceae</taxon>
        <taxon>Alkalicoccus</taxon>
    </lineage>
</organism>
<evidence type="ECO:0000256" key="6">
    <source>
        <dbReference type="ARBA" id="ARBA00023136"/>
    </source>
</evidence>
<dbReference type="Gene3D" id="3.40.50.10960">
    <property type="match status" value="1"/>
</dbReference>
<dbReference type="GO" id="GO:0005886">
    <property type="term" value="C:plasma membrane"/>
    <property type="evidence" value="ECO:0007669"/>
    <property type="project" value="UniProtKB-SubCell"/>
</dbReference>
<evidence type="ECO:0000256" key="2">
    <source>
        <dbReference type="ARBA" id="ARBA00022475"/>
    </source>
</evidence>
<dbReference type="Proteomes" id="UP000243650">
    <property type="component" value="Unassembled WGS sequence"/>
</dbReference>
<dbReference type="Pfam" id="PF03799">
    <property type="entry name" value="FtsQ_DivIB_C"/>
    <property type="match status" value="1"/>
</dbReference>
<proteinExistence type="inferred from homology"/>
<dbReference type="InterPro" id="IPR013685">
    <property type="entry name" value="POTRA_FtsQ_type"/>
</dbReference>
<dbReference type="Pfam" id="PF08478">
    <property type="entry name" value="POTRA_1"/>
    <property type="match status" value="1"/>
</dbReference>
<keyword evidence="4 8" id="KW-0812">Transmembrane</keyword>
<dbReference type="InterPro" id="IPR034746">
    <property type="entry name" value="POTRA"/>
</dbReference>
<evidence type="ECO:0000256" key="9">
    <source>
        <dbReference type="SAM" id="MobiDB-lite"/>
    </source>
</evidence>
<dbReference type="PROSITE" id="PS51779">
    <property type="entry name" value="POTRA"/>
    <property type="match status" value="1"/>
</dbReference>
<keyword evidence="5 8" id="KW-1133">Transmembrane helix</keyword>
<keyword evidence="2 8" id="KW-1003">Cell membrane</keyword>
<keyword evidence="12" id="KW-1185">Reference proteome</keyword>